<evidence type="ECO:0000313" key="2">
    <source>
        <dbReference type="EMBL" id="QCX40737.1"/>
    </source>
</evidence>
<keyword evidence="3" id="KW-1185">Reference proteome</keyword>
<keyword evidence="2" id="KW-0067">ATP-binding</keyword>
<dbReference type="Pfam" id="PF13521">
    <property type="entry name" value="AAA_28"/>
    <property type="match status" value="1"/>
</dbReference>
<feature type="domain" description="NadR/Ttd14 AAA" evidence="1">
    <location>
        <begin position="15"/>
        <end position="174"/>
    </location>
</feature>
<dbReference type="GO" id="GO:0005524">
    <property type="term" value="F:ATP binding"/>
    <property type="evidence" value="ECO:0007669"/>
    <property type="project" value="UniProtKB-KW"/>
</dbReference>
<dbReference type="RefSeq" id="WP_117879963.1">
    <property type="nucleotide sequence ID" value="NZ_CP040749.1"/>
</dbReference>
<accession>A0A5B7U158</accession>
<dbReference type="SUPFAM" id="SSF52540">
    <property type="entry name" value="P-loop containing nucleoside triphosphate hydrolases"/>
    <property type="match status" value="1"/>
</dbReference>
<dbReference type="Proteomes" id="UP000306229">
    <property type="component" value="Chromosome"/>
</dbReference>
<dbReference type="Gene3D" id="3.40.50.300">
    <property type="entry name" value="P-loop containing nucleotide triphosphate hydrolases"/>
    <property type="match status" value="1"/>
</dbReference>
<dbReference type="KEGG" id="fbe:FF125_20675"/>
<evidence type="ECO:0000259" key="1">
    <source>
        <dbReference type="Pfam" id="PF13521"/>
    </source>
</evidence>
<reference evidence="2 3" key="1">
    <citation type="submission" date="2019-05" db="EMBL/GenBank/DDBJ databases">
        <title>Algicella ahnfeltiae gen. nov., sp. nov., a novel marine bacterium of the family Flavobacteriaceae isolated from a red alga.</title>
        <authorList>
            <person name="Nedashkovskaya O.I."/>
            <person name="Kukhlevskiy A.D."/>
            <person name="Kim S.-G."/>
            <person name="Zhukova N.V."/>
            <person name="Mikhailov V.V."/>
        </authorList>
    </citation>
    <scope>NUCLEOTIDE SEQUENCE [LARGE SCALE GENOMIC DNA]</scope>
    <source>
        <strain evidence="2 3">10Alg115</strain>
    </source>
</reference>
<dbReference type="InterPro" id="IPR052735">
    <property type="entry name" value="NAD_biosynth-regulator"/>
</dbReference>
<dbReference type="AlphaFoldDB" id="A0A5B7U158"/>
<sequence length="219" mass="25576">MEEKLRQSKDANVVKVVLFGPESTGKTTLSEQLARHYNTVWVAEYAREYLQDKWNNYRKTCENSDLIPIAEGQMKLENKLAKKADNVLICDTDLLETKVYSEEYYGGFVNPLLDEAAVENTYDLYLLTYIDTPWEADDLRDKPELRKEMFDAFESALKKYNRPYILLKGDKKTRLKLATQAIDKILAERTNLDSFSKNLEDIDMHFLHQNTDMGNNYDF</sequence>
<proteinExistence type="predicted"/>
<dbReference type="InterPro" id="IPR027417">
    <property type="entry name" value="P-loop_NTPase"/>
</dbReference>
<name>A0A5B7U158_9FLAO</name>
<evidence type="ECO:0000313" key="3">
    <source>
        <dbReference type="Proteomes" id="UP000306229"/>
    </source>
</evidence>
<dbReference type="OrthoDB" id="9151999at2"/>
<gene>
    <name evidence="2" type="ORF">FF125_20675</name>
</gene>
<dbReference type="InterPro" id="IPR038727">
    <property type="entry name" value="NadR/Ttd14_AAA_dom"/>
</dbReference>
<dbReference type="PANTHER" id="PTHR37512:SF1">
    <property type="entry name" value="NADR_TTD14 AAA DOMAIN-CONTAINING PROTEIN"/>
    <property type="match status" value="1"/>
</dbReference>
<protein>
    <submittedName>
        <fullName evidence="2">ATP-binding protein</fullName>
    </submittedName>
</protein>
<dbReference type="EMBL" id="CP040749">
    <property type="protein sequence ID" value="QCX40737.1"/>
    <property type="molecule type" value="Genomic_DNA"/>
</dbReference>
<dbReference type="PANTHER" id="PTHR37512">
    <property type="entry name" value="TRIFUNCTIONAL NAD BIOSYNTHESIS/REGULATOR PROTEIN NADR"/>
    <property type="match status" value="1"/>
</dbReference>
<organism evidence="2 3">
    <name type="scientific">Aureibaculum algae</name>
    <dbReference type="NCBI Taxonomy" id="2584122"/>
    <lineage>
        <taxon>Bacteria</taxon>
        <taxon>Pseudomonadati</taxon>
        <taxon>Bacteroidota</taxon>
        <taxon>Flavobacteriia</taxon>
        <taxon>Flavobacteriales</taxon>
        <taxon>Flavobacteriaceae</taxon>
        <taxon>Aureibaculum</taxon>
    </lineage>
</organism>
<keyword evidence="2" id="KW-0547">Nucleotide-binding</keyword>